<feature type="region of interest" description="Disordered" evidence="1">
    <location>
        <begin position="57"/>
        <end position="92"/>
    </location>
</feature>
<evidence type="ECO:0000313" key="3">
    <source>
        <dbReference type="Proteomes" id="UP000324222"/>
    </source>
</evidence>
<organism evidence="2 3">
    <name type="scientific">Portunus trituberculatus</name>
    <name type="common">Swimming crab</name>
    <name type="synonym">Neptunus trituberculatus</name>
    <dbReference type="NCBI Taxonomy" id="210409"/>
    <lineage>
        <taxon>Eukaryota</taxon>
        <taxon>Metazoa</taxon>
        <taxon>Ecdysozoa</taxon>
        <taxon>Arthropoda</taxon>
        <taxon>Crustacea</taxon>
        <taxon>Multicrustacea</taxon>
        <taxon>Malacostraca</taxon>
        <taxon>Eumalacostraca</taxon>
        <taxon>Eucarida</taxon>
        <taxon>Decapoda</taxon>
        <taxon>Pleocyemata</taxon>
        <taxon>Brachyura</taxon>
        <taxon>Eubrachyura</taxon>
        <taxon>Portunoidea</taxon>
        <taxon>Portunidae</taxon>
        <taxon>Portuninae</taxon>
        <taxon>Portunus</taxon>
    </lineage>
</organism>
<dbReference type="Proteomes" id="UP000324222">
    <property type="component" value="Unassembled WGS sequence"/>
</dbReference>
<protein>
    <submittedName>
        <fullName evidence="2">Uncharacterized protein</fullName>
    </submittedName>
</protein>
<proteinExistence type="predicted"/>
<name>A0A5B7DFL0_PORTR</name>
<reference evidence="2 3" key="1">
    <citation type="submission" date="2019-05" db="EMBL/GenBank/DDBJ databases">
        <title>Another draft genome of Portunus trituberculatus and its Hox gene families provides insights of decapod evolution.</title>
        <authorList>
            <person name="Jeong J.-H."/>
            <person name="Song I."/>
            <person name="Kim S."/>
            <person name="Choi T."/>
            <person name="Kim D."/>
            <person name="Ryu S."/>
            <person name="Kim W."/>
        </authorList>
    </citation>
    <scope>NUCLEOTIDE SEQUENCE [LARGE SCALE GENOMIC DNA]</scope>
    <source>
        <tissue evidence="2">Muscle</tissue>
    </source>
</reference>
<dbReference type="AlphaFoldDB" id="A0A5B7DFL0"/>
<evidence type="ECO:0000256" key="1">
    <source>
        <dbReference type="SAM" id="MobiDB-lite"/>
    </source>
</evidence>
<evidence type="ECO:0000313" key="2">
    <source>
        <dbReference type="EMBL" id="MPC19866.1"/>
    </source>
</evidence>
<gene>
    <name evidence="2" type="ORF">E2C01_012797</name>
</gene>
<keyword evidence="3" id="KW-1185">Reference proteome</keyword>
<sequence>MSEDVRVEVKESDAAVEQQPPHSSLHTPHSLPGLPVLSLALFLALLTQERSSIDASIQPPNRLSTFYPPPPSPTGVEEPTPVQHSRLPHTRYSSRGDYRSCFGAGFLFTSSRPTVLLRRLIWHPAAPVA</sequence>
<comment type="caution">
    <text evidence="2">The sequence shown here is derived from an EMBL/GenBank/DDBJ whole genome shotgun (WGS) entry which is preliminary data.</text>
</comment>
<feature type="region of interest" description="Disordered" evidence="1">
    <location>
        <begin position="1"/>
        <end position="29"/>
    </location>
</feature>
<dbReference type="EMBL" id="VSRR010000811">
    <property type="protein sequence ID" value="MPC19866.1"/>
    <property type="molecule type" value="Genomic_DNA"/>
</dbReference>
<accession>A0A5B7DFL0</accession>
<feature type="compositionally biased region" description="Basic and acidic residues" evidence="1">
    <location>
        <begin position="1"/>
        <end position="13"/>
    </location>
</feature>